<reference evidence="2 3" key="1">
    <citation type="submission" date="2015-01" db="EMBL/GenBank/DDBJ databases">
        <title>Lifestyle Evolution in Cyanobacterial Symbionts of Sponges.</title>
        <authorList>
            <person name="Burgsdorf I."/>
            <person name="Slaby B.M."/>
            <person name="Handley K.M."/>
            <person name="Haber M."/>
            <person name="Blom J."/>
            <person name="Marshall C.W."/>
            <person name="Gilbert J.A."/>
            <person name="Hentschel U."/>
            <person name="Steindler L."/>
        </authorList>
    </citation>
    <scope>NUCLEOTIDE SEQUENCE [LARGE SCALE GENOMIC DNA]</scope>
    <source>
        <strain evidence="2">SP3</strain>
    </source>
</reference>
<dbReference type="AlphaFoldDB" id="A0A0G2J567"/>
<feature type="region of interest" description="Disordered" evidence="1">
    <location>
        <begin position="60"/>
        <end position="90"/>
    </location>
</feature>
<name>A0A0G2J567_9SYNE</name>
<evidence type="ECO:0000313" key="2">
    <source>
        <dbReference type="EMBL" id="KKZ12672.1"/>
    </source>
</evidence>
<comment type="caution">
    <text evidence="2">The sequence shown here is derived from an EMBL/GenBank/DDBJ whole genome shotgun (WGS) entry which is preliminary data.</text>
</comment>
<proteinExistence type="predicted"/>
<organism evidence="2 3">
    <name type="scientific">Candidatus Synechococcus spongiarum SP3</name>
    <dbReference type="NCBI Taxonomy" id="1604020"/>
    <lineage>
        <taxon>Bacteria</taxon>
        <taxon>Bacillati</taxon>
        <taxon>Cyanobacteriota</taxon>
        <taxon>Cyanophyceae</taxon>
        <taxon>Synechococcales</taxon>
        <taxon>Synechococcaceae</taxon>
        <taxon>Synechococcus</taxon>
    </lineage>
</organism>
<evidence type="ECO:0000256" key="1">
    <source>
        <dbReference type="SAM" id="MobiDB-lite"/>
    </source>
</evidence>
<dbReference type="EMBL" id="JXQG01000014">
    <property type="protein sequence ID" value="KKZ12672.1"/>
    <property type="molecule type" value="Genomic_DNA"/>
</dbReference>
<dbReference type="PATRIC" id="fig|1604020.3.peg.2458"/>
<evidence type="ECO:0000313" key="3">
    <source>
        <dbReference type="Proteomes" id="UP000035067"/>
    </source>
</evidence>
<protein>
    <submittedName>
        <fullName evidence="2">Uncharacterized protein</fullName>
    </submittedName>
</protein>
<accession>A0A0G2J567</accession>
<sequence length="90" mass="9381">MGGSSSGGADALLSRVTLAERAANDDGTPTDRLKGQRLDLQLGYGFLTFGDRFTLTPEVGLGLDDSGRDYPSAGAWSDRMMGNPSPSPST</sequence>
<dbReference type="Proteomes" id="UP000035067">
    <property type="component" value="Unassembled WGS sequence"/>
</dbReference>
<gene>
    <name evidence="2" type="ORF">TE42_03460</name>
</gene>